<evidence type="ECO:0000256" key="6">
    <source>
        <dbReference type="HAMAP-Rule" id="MF_01894"/>
    </source>
</evidence>
<feature type="domain" description="RecF/RecN/SMC N-terminal" evidence="8">
    <location>
        <begin position="3"/>
        <end position="1152"/>
    </location>
</feature>
<keyword evidence="10" id="KW-1185">Reference proteome</keyword>
<comment type="function">
    <text evidence="6">Required for chromosome condensation and partitioning.</text>
</comment>
<dbReference type="Gene3D" id="3.40.50.300">
    <property type="entry name" value="P-loop containing nucleotide triphosphate hydrolases"/>
    <property type="match status" value="2"/>
</dbReference>
<evidence type="ECO:0000256" key="2">
    <source>
        <dbReference type="ARBA" id="ARBA00022741"/>
    </source>
</evidence>
<evidence type="ECO:0000259" key="8">
    <source>
        <dbReference type="Pfam" id="PF02463"/>
    </source>
</evidence>
<keyword evidence="1 6" id="KW-0963">Cytoplasm</keyword>
<comment type="domain">
    <text evidence="6">Contains large globular domains required for ATP hydrolysis at each terminus and a third globular domain forming a flexible hinge near the middle of the molecule. These domains are separated by coiled-coil structures.</text>
</comment>
<feature type="coiled-coil region" evidence="6">
    <location>
        <begin position="652"/>
        <end position="693"/>
    </location>
</feature>
<evidence type="ECO:0000256" key="7">
    <source>
        <dbReference type="SAM" id="MobiDB-lite"/>
    </source>
</evidence>
<keyword evidence="3 6" id="KW-0067">ATP-binding</keyword>
<reference evidence="10" key="1">
    <citation type="journal article" date="2019" name="Int. J. Syst. Evol. Microbiol.">
        <title>The Global Catalogue of Microorganisms (GCM) 10K type strain sequencing project: providing services to taxonomists for standard genome sequencing and annotation.</title>
        <authorList>
            <consortium name="The Broad Institute Genomics Platform"/>
            <consortium name="The Broad Institute Genome Sequencing Center for Infectious Disease"/>
            <person name="Wu L."/>
            <person name="Ma J."/>
        </authorList>
    </citation>
    <scope>NUCLEOTIDE SEQUENCE [LARGE SCALE GENOMIC DNA]</scope>
    <source>
        <strain evidence="10">JCM 18472</strain>
    </source>
</reference>
<evidence type="ECO:0000256" key="3">
    <source>
        <dbReference type="ARBA" id="ARBA00022840"/>
    </source>
</evidence>
<comment type="similarity">
    <text evidence="6">Belongs to the SMC family.</text>
</comment>
<feature type="coiled-coil region" evidence="6">
    <location>
        <begin position="722"/>
        <end position="791"/>
    </location>
</feature>
<feature type="coiled-coil region" evidence="6">
    <location>
        <begin position="986"/>
        <end position="1013"/>
    </location>
</feature>
<keyword evidence="5 6" id="KW-0238">DNA-binding</keyword>
<organism evidence="9 10">
    <name type="scientific">Modicisalibacter zincidurans</name>
    <dbReference type="NCBI Taxonomy" id="1178777"/>
    <lineage>
        <taxon>Bacteria</taxon>
        <taxon>Pseudomonadati</taxon>
        <taxon>Pseudomonadota</taxon>
        <taxon>Gammaproteobacteria</taxon>
        <taxon>Oceanospirillales</taxon>
        <taxon>Halomonadaceae</taxon>
        <taxon>Modicisalibacter</taxon>
    </lineage>
</organism>
<dbReference type="Pfam" id="PF02463">
    <property type="entry name" value="SMC_N"/>
    <property type="match status" value="1"/>
</dbReference>
<proteinExistence type="inferred from homology"/>
<feature type="region of interest" description="Disordered" evidence="7">
    <location>
        <begin position="416"/>
        <end position="442"/>
    </location>
</feature>
<dbReference type="InterPro" id="IPR003395">
    <property type="entry name" value="RecF/RecN/SMC_N"/>
</dbReference>
<name>A0ABP9RDM7_9GAMM</name>
<evidence type="ECO:0000256" key="5">
    <source>
        <dbReference type="ARBA" id="ARBA00023125"/>
    </source>
</evidence>
<evidence type="ECO:0000313" key="9">
    <source>
        <dbReference type="EMBL" id="GAA5175231.1"/>
    </source>
</evidence>
<dbReference type="InterPro" id="IPR024704">
    <property type="entry name" value="SMC"/>
</dbReference>
<evidence type="ECO:0000256" key="1">
    <source>
        <dbReference type="ARBA" id="ARBA00022490"/>
    </source>
</evidence>
<sequence length="1168" mass="131464">MRLKSIKLAGFKSFVDPVSVPFDSSMTAIVGPNGCGKSNVIDAVRWVMGESSAKTLRGESMTDVIFNGSTGRKPVGQASIELLFDNRDGSMGGPYAQYAEIGVKRVVTRDSQSSYFFNGQKCRRRDIADLFMGTGLGPRSYAIIGQGMISRLIEARPEELRSTLEEAAGISKYKERRRETENRMRRTQENLERLDDIREELDRQLERLKRQAEAARRYQTLKQQEHRLKGELALLRGRALRARQGEQEHRVRELETQVEREILGQRQCESRLEQSRQEHDRLAEQLEAHQARFYETGAAIARLEQRLEHARHQQQQLARELESARRELGELDELGEADAERLARLDERLETLGPEQEETAESLAELEASLDEAETAYQDAQQRWEHFNEADRQASHDAERAQDRVRNLERGLEALGGDLQRRRQQRDELPDQRELRERRETHNEQLAEIDLGLEALEARRDTTQAARDADREALRELEAAREADRQRRSQLQGELASLEALIAASLDDQHAALDTWLAERGLADAPRLAEGLNVAPGWERAVSWVLASWLNARLLPELPRRALDSAPQSGELALVEGAAGGPAAAGTLAEQVEGAGAATSILVRIRCADDAGEAWALRDALAPGESVLSADGLWLGDGWARYLGLADGADSVLAQQRRRDAARLELERLEARLAECEQRLDALQDRDSEHERSLEEVRVAERDLGERRQQAALAEGNLALRLEHVDARARELDADIADLQAQRESRALELEQARERWQAAMGELEDSSQRRETLERQRRVAQEALAAQRARLRPLQERSQQLALEHQRLTAEHAGLAEQRTRSAETRARLEDKCGELEASRETLREPEAEEREQLDELLDRHAREEQALNACRDEAQQLGERLRETEATRQQHERNLEGIRHQLEEGRMQVQALKLKADAQDEVLAELGYGGAKTHALAEALDPEATESVWQTRLEEAADKVRRLGAINLAAIEEYDQQAERRDYLEGQHAELSEALETLDRAIRKIDQETRTRFKETFERVNEGFGALFPRVFGGGAAWLTLTGEDLLETGVAIMARPPGKKNSTIHLLSGGEKALTALSLVFAIFQLNPAPFCMLDEVDAPLDDANVGRYAKLVKDMSESVQFIYITHNKIAMEAAERLMGVTMQEPGVSRLVSVGVEEAAELADA</sequence>
<dbReference type="PIRSF" id="PIRSF005719">
    <property type="entry name" value="SMC"/>
    <property type="match status" value="1"/>
</dbReference>
<feature type="compositionally biased region" description="Basic and acidic residues" evidence="7">
    <location>
        <begin position="419"/>
        <end position="442"/>
    </location>
</feature>
<feature type="coiled-coil region" evidence="6">
    <location>
        <begin position="170"/>
        <end position="218"/>
    </location>
</feature>
<dbReference type="NCBIfam" id="TIGR02168">
    <property type="entry name" value="SMC_prok_B"/>
    <property type="match status" value="1"/>
</dbReference>
<dbReference type="InterPro" id="IPR011890">
    <property type="entry name" value="SMC_prok"/>
</dbReference>
<accession>A0ABP9RDM7</accession>
<comment type="subunit">
    <text evidence="6">Homodimer.</text>
</comment>
<dbReference type="InterPro" id="IPR027417">
    <property type="entry name" value="P-loop_NTPase"/>
</dbReference>
<evidence type="ECO:0000313" key="10">
    <source>
        <dbReference type="Proteomes" id="UP001500074"/>
    </source>
</evidence>
<dbReference type="RefSeq" id="WP_031382541.1">
    <property type="nucleotide sequence ID" value="NZ_BAABKI010000019.1"/>
</dbReference>
<feature type="coiled-coil region" evidence="6">
    <location>
        <begin position="848"/>
        <end position="910"/>
    </location>
</feature>
<dbReference type="CDD" id="cd03278">
    <property type="entry name" value="ABC_SMC_barmotin"/>
    <property type="match status" value="2"/>
</dbReference>
<keyword evidence="4 6" id="KW-0175">Coiled coil</keyword>
<keyword evidence="2 6" id="KW-0547">Nucleotide-binding</keyword>
<dbReference type="SUPFAM" id="SSF52540">
    <property type="entry name" value="P-loop containing nucleoside triphosphate hydrolases"/>
    <property type="match status" value="1"/>
</dbReference>
<comment type="caution">
    <text evidence="9">The sequence shown here is derived from an EMBL/GenBank/DDBJ whole genome shotgun (WGS) entry which is preliminary data.</text>
</comment>
<comment type="subcellular location">
    <subcellularLocation>
        <location evidence="6">Cytoplasm</location>
    </subcellularLocation>
</comment>
<dbReference type="HAMAP" id="MF_01894">
    <property type="entry name" value="Smc_prok"/>
    <property type="match status" value="1"/>
</dbReference>
<dbReference type="Proteomes" id="UP001500074">
    <property type="component" value="Unassembled WGS sequence"/>
</dbReference>
<dbReference type="PANTHER" id="PTHR43977">
    <property type="entry name" value="STRUCTURAL MAINTENANCE OF CHROMOSOMES PROTEIN 3"/>
    <property type="match status" value="1"/>
</dbReference>
<evidence type="ECO:0000256" key="4">
    <source>
        <dbReference type="ARBA" id="ARBA00023054"/>
    </source>
</evidence>
<gene>
    <name evidence="6 9" type="primary">smc</name>
    <name evidence="9" type="ORF">GCM10023342_18050</name>
</gene>
<dbReference type="EMBL" id="BAABKI010000019">
    <property type="protein sequence ID" value="GAA5175231.1"/>
    <property type="molecule type" value="Genomic_DNA"/>
</dbReference>
<feature type="binding site" evidence="6">
    <location>
        <begin position="32"/>
        <end position="39"/>
    </location>
    <ligand>
        <name>ATP</name>
        <dbReference type="ChEBI" id="CHEBI:30616"/>
    </ligand>
</feature>
<protein>
    <recommendedName>
        <fullName evidence="6">Chromosome partition protein Smc</fullName>
    </recommendedName>
</protein>